<evidence type="ECO:0000313" key="2">
    <source>
        <dbReference type="Proteomes" id="UP000254920"/>
    </source>
</evidence>
<keyword evidence="2" id="KW-1185">Reference proteome</keyword>
<organism evidence="1 2">
    <name type="scientific">Campylobacter sputorum subsp. sputorum</name>
    <dbReference type="NCBI Taxonomy" id="32024"/>
    <lineage>
        <taxon>Bacteria</taxon>
        <taxon>Pseudomonadati</taxon>
        <taxon>Campylobacterota</taxon>
        <taxon>Epsilonproteobacteria</taxon>
        <taxon>Campylobacterales</taxon>
        <taxon>Campylobacteraceae</taxon>
        <taxon>Campylobacter</taxon>
    </lineage>
</organism>
<sequence>MLPQDYGYIVSGVHGSGIQAFRYFLQISELSPMYWDLIGSDREGVDCLNDYKKDFSPYFNDKKTWGIFLDRVYDDYTVKRLQELQTKVLHFILIRDPISLIKSGVNELINDYVVRNVFRKDLTQPKTGDSIRYILFENPLKALNFLSTFNQVNNATLKKIYIQTADIVGENAFLTMQNVISMLDSGKLRQNSDYDVRFNDLLARSMPSYPTLSLENGKSFQILIGTRMSFYRYTKYHCLLDSVYKDKIIISNFTHPKRSDLKLFVVLKEGDFSVQEIVNNQQAMQLINDRIDFFIDKTYEMEQEAKKLVLKENEILEIIFQNLDFTNRLKEISISQIEPLRKEIPDIMQSWVYYNQFVKQTGIKRI</sequence>
<proteinExistence type="predicted"/>
<dbReference type="AlphaFoldDB" id="A0A381DJS7"/>
<dbReference type="EMBL" id="UFVD01000001">
    <property type="protein sequence ID" value="SUX10741.1"/>
    <property type="molecule type" value="Genomic_DNA"/>
</dbReference>
<dbReference type="OrthoDB" id="5329998at2"/>
<evidence type="ECO:0000313" key="1">
    <source>
        <dbReference type="EMBL" id="SUX10741.1"/>
    </source>
</evidence>
<dbReference type="GeneID" id="93091371"/>
<dbReference type="Proteomes" id="UP000254920">
    <property type="component" value="Unassembled WGS sequence"/>
</dbReference>
<dbReference type="RefSeq" id="WP_089183117.1">
    <property type="nucleotide sequence ID" value="NZ_CP043427.1"/>
</dbReference>
<dbReference type="InterPro" id="IPR021353">
    <property type="entry name" value="DUF2972"/>
</dbReference>
<dbReference type="STRING" id="32024.GCA_000788295_01804"/>
<protein>
    <submittedName>
        <fullName evidence="1">Protein of uncharacterized function (DUF2972)</fullName>
    </submittedName>
</protein>
<gene>
    <name evidence="1" type="ORF">NCTC12475_00948</name>
</gene>
<dbReference type="Pfam" id="PF11186">
    <property type="entry name" value="DUF2972"/>
    <property type="match status" value="1"/>
</dbReference>
<reference evidence="1 2" key="1">
    <citation type="submission" date="2018-06" db="EMBL/GenBank/DDBJ databases">
        <authorList>
            <consortium name="Pathogen Informatics"/>
            <person name="Doyle S."/>
        </authorList>
    </citation>
    <scope>NUCLEOTIDE SEQUENCE [LARGE SCALE GENOMIC DNA]</scope>
    <source>
        <strain evidence="1 2">NCTC12475</strain>
    </source>
</reference>
<name>A0A381DJS7_9BACT</name>
<accession>A0A381DJS7</accession>